<evidence type="ECO:0000259" key="3">
    <source>
        <dbReference type="Pfam" id="PF14905"/>
    </source>
</evidence>
<gene>
    <name evidence="4" type="ORF">MuYL_1104</name>
</gene>
<dbReference type="Pfam" id="PF13620">
    <property type="entry name" value="CarboxypepD_reg"/>
    <property type="match status" value="1"/>
</dbReference>
<sequence length="954" mass="105085">MKLRYFFIAALLLTSITGFAQTGRDVRGTIIDSTKATLPGSSIKLITDKDSMTTITDSKGAFIFNGIKATQFSLVVQSIGYDPIRRRITLDNTNNTVFLKPIILKPSTTMLTGVTITDVVPVKIKEDTVEFNAAAYKVRDGAPVEDLIKKIPGADVDKDGNMTFRGKSVTKVRVNGKDFFGGDLKTATQNLPADAVQNVQMVNDYGDQANLTGIKTGDPETVLNINIKPSRNHGYFGQASAGAGRDAIPEKGSITNGTRYIAQANLFNFSDGQQIAILGNLNNTNTSLFNFGGPGGRQGGGGGPPGSNNNAAGITTARSLGFNYRDSWGKKITVYGSYSFSDNSVNTISSTIQNNISLINPSTNSQSSTQQDEKKNHRLNFNMEYKPDTVNYLKVSPSYSYSGVNTTQNGSNLLENQTATVSNYNFKSLSNSSAPNYGVNALYNHRFNSHGRNFSLNVGVGRSSSNQYQNPVYTYIEGAANAPLDQFINTASHTDTIGTWLSYIEPLSRKSYFEVNYNYRRSYTAADKQTDTLANDGTTINNYPLLSNTYNFTFITNRFGLNYRFVEKKYNYVLGVTAQPSVLKGYSQTTGLPTNSTAFNVSPNAHFIYNFSRSQSFSANYTGYSSQPTYSELQPVTDFSNASYPITGNPELKPEYNNKIDFRYNNFNFESGNVFFSNFSFTKTSDKIVSNTITYPTNYTTNPKLAGTIETQYKNADGYSQAQGFFVFNKPWEKRKYNLFLIGNVTYSNNISYITNVDPNTFEFATEKNVAKTLALSPSIRFRVDIADVIDAQVSTQYTINSSKNSITQTDINNNFRAWVLGVTGKNYVWKDWTYSYDYQKTFYYGYKGATNPNIFNTYIERRFLKGNMATVRAGVYDVFNENTGYTSTQNGNFVTQTNSNKLGRYYLLTFTYRFTKMSGKAPNMGPGGPGRGGFGGPPPGGGGPGGPGGPSAD</sequence>
<feature type="domain" description="Outer membrane protein beta-barrel" evidence="3">
    <location>
        <begin position="445"/>
        <end position="749"/>
    </location>
</feature>
<dbReference type="Pfam" id="PF14905">
    <property type="entry name" value="OMP_b-brl_3"/>
    <property type="match status" value="1"/>
</dbReference>
<dbReference type="Proteomes" id="UP000215002">
    <property type="component" value="Chromosome"/>
</dbReference>
<dbReference type="EMBL" id="CP022743">
    <property type="protein sequence ID" value="ASU33004.1"/>
    <property type="molecule type" value="Genomic_DNA"/>
</dbReference>
<feature type="chain" id="PRO_5012443137" description="Outer membrane protein beta-barrel domain-containing protein" evidence="2">
    <location>
        <begin position="21"/>
        <end position="954"/>
    </location>
</feature>
<evidence type="ECO:0000256" key="2">
    <source>
        <dbReference type="SAM" id="SignalP"/>
    </source>
</evidence>
<feature type="compositionally biased region" description="Gly residues" evidence="1">
    <location>
        <begin position="943"/>
        <end position="954"/>
    </location>
</feature>
<keyword evidence="2" id="KW-0732">Signal</keyword>
<protein>
    <recommendedName>
        <fullName evidence="3">Outer membrane protein beta-barrel domain-containing protein</fullName>
    </recommendedName>
</protein>
<dbReference type="RefSeq" id="WP_094569527.1">
    <property type="nucleotide sequence ID" value="NZ_CP022743.1"/>
</dbReference>
<dbReference type="Gene3D" id="2.60.40.1120">
    <property type="entry name" value="Carboxypeptidase-like, regulatory domain"/>
    <property type="match status" value="1"/>
</dbReference>
<feature type="signal peptide" evidence="2">
    <location>
        <begin position="1"/>
        <end position="20"/>
    </location>
</feature>
<keyword evidence="5" id="KW-1185">Reference proteome</keyword>
<evidence type="ECO:0000313" key="5">
    <source>
        <dbReference type="Proteomes" id="UP000215002"/>
    </source>
</evidence>
<dbReference type="AlphaFoldDB" id="A0A223NTK7"/>
<dbReference type="SUPFAM" id="SSF56935">
    <property type="entry name" value="Porins"/>
    <property type="match status" value="1"/>
</dbReference>
<accession>A0A223NTK7</accession>
<feature type="region of interest" description="Disordered" evidence="1">
    <location>
        <begin position="922"/>
        <end position="954"/>
    </location>
</feature>
<organism evidence="4 5">
    <name type="scientific">Mucilaginibacter xinganensis</name>
    <dbReference type="NCBI Taxonomy" id="1234841"/>
    <lineage>
        <taxon>Bacteria</taxon>
        <taxon>Pseudomonadati</taxon>
        <taxon>Bacteroidota</taxon>
        <taxon>Sphingobacteriia</taxon>
        <taxon>Sphingobacteriales</taxon>
        <taxon>Sphingobacteriaceae</taxon>
        <taxon>Mucilaginibacter</taxon>
    </lineage>
</organism>
<evidence type="ECO:0000256" key="1">
    <source>
        <dbReference type="SAM" id="MobiDB-lite"/>
    </source>
</evidence>
<dbReference type="InterPro" id="IPR041700">
    <property type="entry name" value="OMP_b-brl_3"/>
</dbReference>
<dbReference type="InterPro" id="IPR008969">
    <property type="entry name" value="CarboxyPept-like_regulatory"/>
</dbReference>
<dbReference type="SUPFAM" id="SSF49464">
    <property type="entry name" value="Carboxypeptidase regulatory domain-like"/>
    <property type="match status" value="1"/>
</dbReference>
<name>A0A223NTK7_9SPHI</name>
<dbReference type="KEGG" id="muc:MuYL_1104"/>
<reference evidence="4 5" key="1">
    <citation type="submission" date="2017-08" db="EMBL/GenBank/DDBJ databases">
        <title>Complete genome sequence of Mucilaginibacter sp. strain BJC16-A31.</title>
        <authorList>
            <consortium name="Henan University of Science and Technology"/>
            <person name="You X."/>
        </authorList>
    </citation>
    <scope>NUCLEOTIDE SEQUENCE [LARGE SCALE GENOMIC DNA]</scope>
    <source>
        <strain evidence="4 5">BJC16-A31</strain>
    </source>
</reference>
<feature type="compositionally biased region" description="Gly residues" evidence="1">
    <location>
        <begin position="926"/>
        <end position="936"/>
    </location>
</feature>
<evidence type="ECO:0000313" key="4">
    <source>
        <dbReference type="EMBL" id="ASU33004.1"/>
    </source>
</evidence>
<dbReference type="OrthoDB" id="1086219at2"/>
<proteinExistence type="predicted"/>